<reference evidence="5" key="1">
    <citation type="submission" date="2020-03" db="EMBL/GenBank/DDBJ databases">
        <title>Studies in the Genomics of Life Span.</title>
        <authorList>
            <person name="Glass D."/>
        </authorList>
    </citation>
    <scope>NUCLEOTIDE SEQUENCE</scope>
    <source>
        <strain evidence="5">SUZIE</strain>
        <tissue evidence="5">Muscle</tissue>
    </source>
</reference>
<dbReference type="PANTHER" id="PTHR22420:SF5">
    <property type="entry name" value="PROTEIN FAM81B"/>
    <property type="match status" value="1"/>
</dbReference>
<comment type="caution">
    <text evidence="5">The sequence shown here is derived from an EMBL/GenBank/DDBJ whole genome shotgun (WGS) entry which is preliminary data.</text>
</comment>
<sequence>MAAATCNQTCRYCNSEPPGNSRQLVLHWRSAISLLTVVGRSGDTDVNKSASPTAEEQPDEPDGPLPGSASDQEKKAIFSTLETHIKTHTFQKTSNVIQESVSRGLPNTTGLQTSPQQLAAAAYKCFARMRSPKVCSVHTHTGPTSMPPRKGRSFLPVIQNTQKSQLEDRLNNQERTIAFLLEQASRIKEDISACLQGTHGFRKEESLARKLLESHIQTITSIVKKLSQNIEILEDQIRARDQVATGTNFAVQDLNIKHLQGVGDLRGRVARCDSSIMKLSGDIHFIRNEYRQIEKSIQDLISALDTVSKNLDMKVMQLLGKIEASTSEQTSNLKMVQGDYRHEMNLLEFKFNSLSSNLYEELDNNQKWTENQFIKYRKDHLSHINECLKVLQEKLEKSESKMEEKMLQLSSKLENFINAQKQEAELNKVKLIENKLYKKMNQMEKHIWNELEKIQNEYQSGFKSIHDSLNSLQQIQKTKMDLEKYKVQKDIKKLKRKIVELQEV</sequence>
<evidence type="ECO:0000256" key="4">
    <source>
        <dbReference type="SAM" id="MobiDB-lite"/>
    </source>
</evidence>
<feature type="region of interest" description="Disordered" evidence="4">
    <location>
        <begin position="42"/>
        <end position="71"/>
    </location>
</feature>
<feature type="coiled-coil region" evidence="3">
    <location>
        <begin position="163"/>
        <end position="190"/>
    </location>
</feature>
<feature type="coiled-coil region" evidence="3">
    <location>
        <begin position="381"/>
        <end position="412"/>
    </location>
</feature>
<dbReference type="EMBL" id="JAATJV010382887">
    <property type="protein sequence ID" value="MBZ3882680.1"/>
    <property type="molecule type" value="Genomic_DNA"/>
</dbReference>
<gene>
    <name evidence="5" type="ORF">SUZIE_169150</name>
</gene>
<proteinExistence type="inferred from homology"/>
<accession>A0AA41N2T1</accession>
<keyword evidence="6" id="KW-1185">Reference proteome</keyword>
<organism evidence="5 6">
    <name type="scientific">Sciurus carolinensis</name>
    <name type="common">Eastern gray squirrel</name>
    <dbReference type="NCBI Taxonomy" id="30640"/>
    <lineage>
        <taxon>Eukaryota</taxon>
        <taxon>Metazoa</taxon>
        <taxon>Chordata</taxon>
        <taxon>Craniata</taxon>
        <taxon>Vertebrata</taxon>
        <taxon>Euteleostomi</taxon>
        <taxon>Mammalia</taxon>
        <taxon>Eutheria</taxon>
        <taxon>Euarchontoglires</taxon>
        <taxon>Glires</taxon>
        <taxon>Rodentia</taxon>
        <taxon>Sciuromorpha</taxon>
        <taxon>Sciuridae</taxon>
        <taxon>Sciurinae</taxon>
        <taxon>Sciurini</taxon>
        <taxon>Sciurus</taxon>
    </lineage>
</organism>
<evidence type="ECO:0000256" key="2">
    <source>
        <dbReference type="ARBA" id="ARBA00046344"/>
    </source>
</evidence>
<feature type="coiled-coil region" evidence="3">
    <location>
        <begin position="216"/>
        <end position="243"/>
    </location>
</feature>
<evidence type="ECO:0000256" key="1">
    <source>
        <dbReference type="ARBA" id="ARBA00023054"/>
    </source>
</evidence>
<keyword evidence="1 3" id="KW-0175">Coiled coil</keyword>
<dbReference type="AlphaFoldDB" id="A0AA41N2T1"/>
<comment type="similarity">
    <text evidence="2">Belongs to the FAM81 family.</text>
</comment>
<protein>
    <submittedName>
        <fullName evidence="5">Protein FAM81B</fullName>
    </submittedName>
</protein>
<dbReference type="Proteomes" id="UP001166674">
    <property type="component" value="Unassembled WGS sequence"/>
</dbReference>
<dbReference type="InterPro" id="IPR029619">
    <property type="entry name" value="FAM81"/>
</dbReference>
<evidence type="ECO:0000313" key="5">
    <source>
        <dbReference type="EMBL" id="MBZ3882680.1"/>
    </source>
</evidence>
<dbReference type="PANTHER" id="PTHR22420">
    <property type="entry name" value="PROTEIN FAM81A"/>
    <property type="match status" value="1"/>
</dbReference>
<evidence type="ECO:0000313" key="6">
    <source>
        <dbReference type="Proteomes" id="UP001166674"/>
    </source>
</evidence>
<evidence type="ECO:0000256" key="3">
    <source>
        <dbReference type="SAM" id="Coils"/>
    </source>
</evidence>
<name>A0AA41N2T1_SCICA</name>